<feature type="domain" description="RING-type" evidence="9">
    <location>
        <begin position="353"/>
        <end position="394"/>
    </location>
</feature>
<dbReference type="GO" id="GO:0061630">
    <property type="term" value="F:ubiquitin protein ligase activity"/>
    <property type="evidence" value="ECO:0007669"/>
    <property type="project" value="UniProtKB-EC"/>
</dbReference>
<evidence type="ECO:0000256" key="4">
    <source>
        <dbReference type="ARBA" id="ARBA00022723"/>
    </source>
</evidence>
<dbReference type="GO" id="GO:0008270">
    <property type="term" value="F:zinc ion binding"/>
    <property type="evidence" value="ECO:0007669"/>
    <property type="project" value="UniProtKB-KW"/>
</dbReference>
<dbReference type="Gene3D" id="3.30.40.10">
    <property type="entry name" value="Zinc/RING finger domain, C3HC4 (zinc finger)"/>
    <property type="match status" value="1"/>
</dbReference>
<protein>
    <recommendedName>
        <fullName evidence="2">RING-type E3 ubiquitin transferase</fullName>
        <ecNumber evidence="2">2.3.2.27</ecNumber>
    </recommendedName>
</protein>
<keyword evidence="5 8" id="KW-0863">Zinc-finger</keyword>
<evidence type="ECO:0000256" key="5">
    <source>
        <dbReference type="ARBA" id="ARBA00022771"/>
    </source>
</evidence>
<evidence type="ECO:0000313" key="11">
    <source>
        <dbReference type="Proteomes" id="UP001443914"/>
    </source>
</evidence>
<dbReference type="EC" id="2.3.2.27" evidence="2"/>
<sequence>MAEVPFLHLPEDDHDLFLDEFSSPTCDFDLSDDLCVEIVNENDVVSSSERKNQVNFVMDLFHQRVEESNLMGNNEIVSNDVNESTFGVIGENSDVRLLESDLGLGLGLVDEDCDNHVNDDVDVDDEYNFGGFVVSDCGDDFYVARRRDNVTVNCDEGSSRVSGLRPVWIESDSDVDVEVEGIDNVLSGMNVNSDEEEDFGVGNLNDDRDHDDDDGDLSVTLCWDSFHLEENDDNVEVNHDFEWEEVDDSGVDERDVSSYVAEDGSVSVLNISGLDDDGGVSNLEWEVLLNHMNMNNIDHDDNFYAAEYEMMFGQFVDGEGPPFGRPPASKAVVENLPSVVITKEYVIDEKSLCAVCKDHIEVGEKGRKLPCSHLYHGDCIIPWLGIRNTCPVCRFELPTDDPDYERRRTRSSARVA</sequence>
<reference evidence="10" key="1">
    <citation type="submission" date="2024-03" db="EMBL/GenBank/DDBJ databases">
        <title>WGS assembly of Saponaria officinalis var. Norfolk2.</title>
        <authorList>
            <person name="Jenkins J."/>
            <person name="Shu S."/>
            <person name="Grimwood J."/>
            <person name="Barry K."/>
            <person name="Goodstein D."/>
            <person name="Schmutz J."/>
            <person name="Leebens-Mack J."/>
            <person name="Osbourn A."/>
        </authorList>
    </citation>
    <scope>NUCLEOTIDE SEQUENCE [LARGE SCALE GENOMIC DNA]</scope>
    <source>
        <strain evidence="10">JIC</strain>
    </source>
</reference>
<evidence type="ECO:0000256" key="1">
    <source>
        <dbReference type="ARBA" id="ARBA00000900"/>
    </source>
</evidence>
<dbReference type="SUPFAM" id="SSF57850">
    <property type="entry name" value="RING/U-box"/>
    <property type="match status" value="1"/>
</dbReference>
<dbReference type="AlphaFoldDB" id="A0AAW1MS83"/>
<dbReference type="PANTHER" id="PTHR15710">
    <property type="entry name" value="E3 UBIQUITIN-PROTEIN LIGASE PRAJA"/>
    <property type="match status" value="1"/>
</dbReference>
<comment type="catalytic activity">
    <reaction evidence="1">
        <text>S-ubiquitinyl-[E2 ubiquitin-conjugating enzyme]-L-cysteine + [acceptor protein]-L-lysine = [E2 ubiquitin-conjugating enzyme]-L-cysteine + N(6)-ubiquitinyl-[acceptor protein]-L-lysine.</text>
        <dbReference type="EC" id="2.3.2.27"/>
    </reaction>
</comment>
<gene>
    <name evidence="10" type="ORF">RND81_02G041000</name>
</gene>
<evidence type="ECO:0000256" key="8">
    <source>
        <dbReference type="PROSITE-ProRule" id="PRU00175"/>
    </source>
</evidence>
<comment type="caution">
    <text evidence="10">The sequence shown here is derived from an EMBL/GenBank/DDBJ whole genome shotgun (WGS) entry which is preliminary data.</text>
</comment>
<accession>A0AAW1MS83</accession>
<dbReference type="GO" id="GO:0005737">
    <property type="term" value="C:cytoplasm"/>
    <property type="evidence" value="ECO:0007669"/>
    <property type="project" value="TreeGrafter"/>
</dbReference>
<keyword evidence="4" id="KW-0479">Metal-binding</keyword>
<keyword evidence="6" id="KW-0833">Ubl conjugation pathway</keyword>
<dbReference type="EMBL" id="JBDFQZ010000002">
    <property type="protein sequence ID" value="KAK9748172.1"/>
    <property type="molecule type" value="Genomic_DNA"/>
</dbReference>
<keyword evidence="3" id="KW-0808">Transferase</keyword>
<dbReference type="Proteomes" id="UP001443914">
    <property type="component" value="Unassembled WGS sequence"/>
</dbReference>
<evidence type="ECO:0000256" key="7">
    <source>
        <dbReference type="ARBA" id="ARBA00022833"/>
    </source>
</evidence>
<name>A0AAW1MS83_SAPOF</name>
<dbReference type="Pfam" id="PF13639">
    <property type="entry name" value="zf-RING_2"/>
    <property type="match status" value="1"/>
</dbReference>
<evidence type="ECO:0000313" key="10">
    <source>
        <dbReference type="EMBL" id="KAK9748172.1"/>
    </source>
</evidence>
<keyword evidence="11" id="KW-1185">Reference proteome</keyword>
<dbReference type="SMART" id="SM00184">
    <property type="entry name" value="RING"/>
    <property type="match status" value="1"/>
</dbReference>
<evidence type="ECO:0000256" key="2">
    <source>
        <dbReference type="ARBA" id="ARBA00012483"/>
    </source>
</evidence>
<dbReference type="PANTHER" id="PTHR15710:SF108">
    <property type="entry name" value="OS03G0286100 PROTEIN"/>
    <property type="match status" value="1"/>
</dbReference>
<organism evidence="10 11">
    <name type="scientific">Saponaria officinalis</name>
    <name type="common">Common soapwort</name>
    <name type="synonym">Lychnis saponaria</name>
    <dbReference type="NCBI Taxonomy" id="3572"/>
    <lineage>
        <taxon>Eukaryota</taxon>
        <taxon>Viridiplantae</taxon>
        <taxon>Streptophyta</taxon>
        <taxon>Embryophyta</taxon>
        <taxon>Tracheophyta</taxon>
        <taxon>Spermatophyta</taxon>
        <taxon>Magnoliopsida</taxon>
        <taxon>eudicotyledons</taxon>
        <taxon>Gunneridae</taxon>
        <taxon>Pentapetalae</taxon>
        <taxon>Caryophyllales</taxon>
        <taxon>Caryophyllaceae</taxon>
        <taxon>Caryophylleae</taxon>
        <taxon>Saponaria</taxon>
    </lineage>
</organism>
<proteinExistence type="predicted"/>
<dbReference type="InterPro" id="IPR001841">
    <property type="entry name" value="Znf_RING"/>
</dbReference>
<keyword evidence="7" id="KW-0862">Zinc</keyword>
<dbReference type="InterPro" id="IPR013083">
    <property type="entry name" value="Znf_RING/FYVE/PHD"/>
</dbReference>
<evidence type="ECO:0000259" key="9">
    <source>
        <dbReference type="PROSITE" id="PS50089"/>
    </source>
</evidence>
<evidence type="ECO:0000256" key="6">
    <source>
        <dbReference type="ARBA" id="ARBA00022786"/>
    </source>
</evidence>
<dbReference type="PROSITE" id="PS50089">
    <property type="entry name" value="ZF_RING_2"/>
    <property type="match status" value="1"/>
</dbReference>
<dbReference type="GO" id="GO:0016567">
    <property type="term" value="P:protein ubiquitination"/>
    <property type="evidence" value="ECO:0007669"/>
    <property type="project" value="TreeGrafter"/>
</dbReference>
<dbReference type="FunFam" id="3.30.40.10:FF:000022">
    <property type="entry name" value="E3 ubiquitin-protein ligase RING1-like"/>
    <property type="match status" value="1"/>
</dbReference>
<evidence type="ECO:0000256" key="3">
    <source>
        <dbReference type="ARBA" id="ARBA00022679"/>
    </source>
</evidence>